<proteinExistence type="predicted"/>
<dbReference type="EMBL" id="JASCZI010000473">
    <property type="protein sequence ID" value="MED6112003.1"/>
    <property type="molecule type" value="Genomic_DNA"/>
</dbReference>
<feature type="compositionally biased region" description="Polar residues" evidence="1">
    <location>
        <begin position="56"/>
        <end position="80"/>
    </location>
</feature>
<evidence type="ECO:0000313" key="3">
    <source>
        <dbReference type="Proteomes" id="UP001341840"/>
    </source>
</evidence>
<gene>
    <name evidence="2" type="ORF">PIB30_057574</name>
</gene>
<reference evidence="2 3" key="1">
    <citation type="journal article" date="2023" name="Plants (Basel)">
        <title>Bridging the Gap: Combining Genomics and Transcriptomics Approaches to Understand Stylosanthes scabra, an Orphan Legume from the Brazilian Caatinga.</title>
        <authorList>
            <person name="Ferreira-Neto J.R.C."/>
            <person name="da Silva M.D."/>
            <person name="Binneck E."/>
            <person name="de Melo N.F."/>
            <person name="da Silva R.H."/>
            <person name="de Melo A.L.T.M."/>
            <person name="Pandolfi V."/>
            <person name="Bustamante F.O."/>
            <person name="Brasileiro-Vidal A.C."/>
            <person name="Benko-Iseppon A.M."/>
        </authorList>
    </citation>
    <scope>NUCLEOTIDE SEQUENCE [LARGE SCALE GENOMIC DNA]</scope>
    <source>
        <tissue evidence="2">Leaves</tissue>
    </source>
</reference>
<evidence type="ECO:0000313" key="2">
    <source>
        <dbReference type="EMBL" id="MED6112003.1"/>
    </source>
</evidence>
<comment type="caution">
    <text evidence="2">The sequence shown here is derived from an EMBL/GenBank/DDBJ whole genome shotgun (WGS) entry which is preliminary data.</text>
</comment>
<sequence length="143" mass="15834">MKSSAMTRVTDSQINTEGRSNSKSKVIESGSRFMALNEEVNNTEAADMQKEESEKSNTMQNGPHVAQNQGRPSSSNSIQHRFQKKGAGKNPQTPKKPNTIKIGSAKQIFKAKNKGVWRNLTQPPLPLLSKNSRSNRVPSQKRS</sequence>
<dbReference type="Proteomes" id="UP001341840">
    <property type="component" value="Unassembled WGS sequence"/>
</dbReference>
<organism evidence="2 3">
    <name type="scientific">Stylosanthes scabra</name>
    <dbReference type="NCBI Taxonomy" id="79078"/>
    <lineage>
        <taxon>Eukaryota</taxon>
        <taxon>Viridiplantae</taxon>
        <taxon>Streptophyta</taxon>
        <taxon>Embryophyta</taxon>
        <taxon>Tracheophyta</taxon>
        <taxon>Spermatophyta</taxon>
        <taxon>Magnoliopsida</taxon>
        <taxon>eudicotyledons</taxon>
        <taxon>Gunneridae</taxon>
        <taxon>Pentapetalae</taxon>
        <taxon>rosids</taxon>
        <taxon>fabids</taxon>
        <taxon>Fabales</taxon>
        <taxon>Fabaceae</taxon>
        <taxon>Papilionoideae</taxon>
        <taxon>50 kb inversion clade</taxon>
        <taxon>dalbergioids sensu lato</taxon>
        <taxon>Dalbergieae</taxon>
        <taxon>Pterocarpus clade</taxon>
        <taxon>Stylosanthes</taxon>
    </lineage>
</organism>
<protein>
    <submittedName>
        <fullName evidence="2">Uncharacterized protein</fullName>
    </submittedName>
</protein>
<feature type="region of interest" description="Disordered" evidence="1">
    <location>
        <begin position="1"/>
        <end position="143"/>
    </location>
</feature>
<accession>A0ABU6QKD2</accession>
<feature type="compositionally biased region" description="Polar residues" evidence="1">
    <location>
        <begin position="129"/>
        <end position="143"/>
    </location>
</feature>
<evidence type="ECO:0000256" key="1">
    <source>
        <dbReference type="SAM" id="MobiDB-lite"/>
    </source>
</evidence>
<name>A0ABU6QKD2_9FABA</name>
<feature type="compositionally biased region" description="Polar residues" evidence="1">
    <location>
        <begin position="1"/>
        <end position="24"/>
    </location>
</feature>
<keyword evidence="3" id="KW-1185">Reference proteome</keyword>